<name>A0A6M8HNJ5_9PROT</name>
<evidence type="ECO:0000313" key="4">
    <source>
        <dbReference type="Proteomes" id="UP000500767"/>
    </source>
</evidence>
<evidence type="ECO:0000259" key="2">
    <source>
        <dbReference type="Pfam" id="PF18557"/>
    </source>
</evidence>
<dbReference type="KEGG" id="lck:HN018_07330"/>
<reference evidence="3 4" key="1">
    <citation type="journal article" date="2014" name="World J. Microbiol. Biotechnol.">
        <title>Biodiversity and physiological characteristics of Antarctic and Arctic lichens-associated bacteria.</title>
        <authorList>
            <person name="Lee Y.M."/>
            <person name="Kim E.H."/>
            <person name="Lee H.K."/>
            <person name="Hong S.G."/>
        </authorList>
    </citation>
    <scope>NUCLEOTIDE SEQUENCE [LARGE SCALE GENOMIC DNA]</scope>
    <source>
        <strain evidence="3 4">PAMC 26569</strain>
    </source>
</reference>
<sequence length="61" mass="7082">MTPANDKPPLGRSQLPPKKKRRTDSAFDQWLQRGLHQMFDDVANEPVPEDLLKLIEDDREP</sequence>
<organism evidence="3 4">
    <name type="scientific">Lichenicola cladoniae</name>
    <dbReference type="NCBI Taxonomy" id="1484109"/>
    <lineage>
        <taxon>Bacteria</taxon>
        <taxon>Pseudomonadati</taxon>
        <taxon>Pseudomonadota</taxon>
        <taxon>Alphaproteobacteria</taxon>
        <taxon>Acetobacterales</taxon>
        <taxon>Acetobacteraceae</taxon>
        <taxon>Lichenicola</taxon>
    </lineage>
</organism>
<dbReference type="RefSeq" id="WP_171834868.1">
    <property type="nucleotide sequence ID" value="NZ_CP053708.1"/>
</dbReference>
<dbReference type="AlphaFoldDB" id="A0A6M8HNJ5"/>
<proteinExistence type="predicted"/>
<gene>
    <name evidence="3" type="ORF">HN018_07330</name>
</gene>
<protein>
    <recommendedName>
        <fullName evidence="2">Anti-sigma factor NepR domain-containing protein</fullName>
    </recommendedName>
</protein>
<dbReference type="Proteomes" id="UP000500767">
    <property type="component" value="Chromosome"/>
</dbReference>
<keyword evidence="4" id="KW-1185">Reference proteome</keyword>
<dbReference type="InterPro" id="IPR041649">
    <property type="entry name" value="NepR"/>
</dbReference>
<accession>A0A6M8HNJ5</accession>
<feature type="domain" description="Anti-sigma factor NepR" evidence="2">
    <location>
        <begin position="29"/>
        <end position="56"/>
    </location>
</feature>
<dbReference type="Pfam" id="PF18557">
    <property type="entry name" value="NepR"/>
    <property type="match status" value="1"/>
</dbReference>
<dbReference type="EMBL" id="CP053708">
    <property type="protein sequence ID" value="QKE89880.1"/>
    <property type="molecule type" value="Genomic_DNA"/>
</dbReference>
<feature type="region of interest" description="Disordered" evidence="1">
    <location>
        <begin position="1"/>
        <end position="25"/>
    </location>
</feature>
<evidence type="ECO:0000313" key="3">
    <source>
        <dbReference type="EMBL" id="QKE89880.1"/>
    </source>
</evidence>
<evidence type="ECO:0000256" key="1">
    <source>
        <dbReference type="SAM" id="MobiDB-lite"/>
    </source>
</evidence>